<feature type="compositionally biased region" description="Acidic residues" evidence="1">
    <location>
        <begin position="183"/>
        <end position="193"/>
    </location>
</feature>
<dbReference type="EMBL" id="MU825397">
    <property type="protein sequence ID" value="KAJ7393718.1"/>
    <property type="molecule type" value="Genomic_DNA"/>
</dbReference>
<keyword evidence="3" id="KW-1185">Reference proteome</keyword>
<dbReference type="Proteomes" id="UP001163046">
    <property type="component" value="Unassembled WGS sequence"/>
</dbReference>
<feature type="compositionally biased region" description="Basic and acidic residues" evidence="1">
    <location>
        <begin position="166"/>
        <end position="182"/>
    </location>
</feature>
<feature type="region of interest" description="Disordered" evidence="1">
    <location>
        <begin position="1"/>
        <end position="31"/>
    </location>
</feature>
<reference evidence="2" key="1">
    <citation type="submission" date="2023-01" db="EMBL/GenBank/DDBJ databases">
        <title>Genome assembly of the deep-sea coral Lophelia pertusa.</title>
        <authorList>
            <person name="Herrera S."/>
            <person name="Cordes E."/>
        </authorList>
    </citation>
    <scope>NUCLEOTIDE SEQUENCE</scope>
    <source>
        <strain evidence="2">USNM1676648</strain>
        <tissue evidence="2">Polyp</tissue>
    </source>
</reference>
<organism evidence="2 3">
    <name type="scientific">Desmophyllum pertusum</name>
    <dbReference type="NCBI Taxonomy" id="174260"/>
    <lineage>
        <taxon>Eukaryota</taxon>
        <taxon>Metazoa</taxon>
        <taxon>Cnidaria</taxon>
        <taxon>Anthozoa</taxon>
        <taxon>Hexacorallia</taxon>
        <taxon>Scleractinia</taxon>
        <taxon>Caryophylliina</taxon>
        <taxon>Caryophylliidae</taxon>
        <taxon>Desmophyllum</taxon>
    </lineage>
</organism>
<name>A0A9X0DCH9_9CNID</name>
<evidence type="ECO:0000313" key="3">
    <source>
        <dbReference type="Proteomes" id="UP001163046"/>
    </source>
</evidence>
<proteinExistence type="predicted"/>
<evidence type="ECO:0000313" key="2">
    <source>
        <dbReference type="EMBL" id="KAJ7393718.1"/>
    </source>
</evidence>
<comment type="caution">
    <text evidence="2">The sequence shown here is derived from an EMBL/GenBank/DDBJ whole genome shotgun (WGS) entry which is preliminary data.</text>
</comment>
<evidence type="ECO:0000256" key="1">
    <source>
        <dbReference type="SAM" id="MobiDB-lite"/>
    </source>
</evidence>
<accession>A0A9X0DCH9</accession>
<sequence>MGDDDGDHVTEDVSVNPIYGHSSNPDPIPLDLIQYPGDRPTSMTMKSVTNPNYESTLTIGAQRETVEFEEENPLYETGAGGPEGSKGIYNADMNPLYEAGPAGSVSGGSGSLADLNPLYQSAISYHSQSDYNPLYEGASDVSPLYESAAAASGEENYEPNGKVRRRVDSRSKREGKQCKDDELPMMDEEDDELGVTNRGVDVTFNELYGSVEQTNSSGSLGDEPEAPPYPETTCQAILMRLVDR</sequence>
<dbReference type="AlphaFoldDB" id="A0A9X0DCH9"/>
<gene>
    <name evidence="2" type="ORF">OS493_003377</name>
</gene>
<feature type="region of interest" description="Disordered" evidence="1">
    <location>
        <begin position="150"/>
        <end position="233"/>
    </location>
</feature>
<protein>
    <submittedName>
        <fullName evidence="2">Uncharacterized protein</fullName>
    </submittedName>
</protein>